<name>A0A6M3J2J1_9ZZZZ</name>
<reference evidence="1" key="1">
    <citation type="submission" date="2020-03" db="EMBL/GenBank/DDBJ databases">
        <title>The deep terrestrial virosphere.</title>
        <authorList>
            <person name="Holmfeldt K."/>
            <person name="Nilsson E."/>
            <person name="Simone D."/>
            <person name="Lopez-Fernandez M."/>
            <person name="Wu X."/>
            <person name="de Brujin I."/>
            <person name="Lundin D."/>
            <person name="Andersson A."/>
            <person name="Bertilsson S."/>
            <person name="Dopson M."/>
        </authorList>
    </citation>
    <scope>NUCLEOTIDE SEQUENCE</scope>
    <source>
        <strain evidence="1">MM415B00626</strain>
    </source>
</reference>
<organism evidence="1">
    <name type="scientific">viral metagenome</name>
    <dbReference type="NCBI Taxonomy" id="1070528"/>
    <lineage>
        <taxon>unclassified sequences</taxon>
        <taxon>metagenomes</taxon>
        <taxon>organismal metagenomes</taxon>
    </lineage>
</organism>
<dbReference type="EMBL" id="MT141498">
    <property type="protein sequence ID" value="QJA63515.1"/>
    <property type="molecule type" value="Genomic_DNA"/>
</dbReference>
<dbReference type="SUPFAM" id="SSF56784">
    <property type="entry name" value="HAD-like"/>
    <property type="match status" value="1"/>
</dbReference>
<dbReference type="InterPro" id="IPR036412">
    <property type="entry name" value="HAD-like_sf"/>
</dbReference>
<gene>
    <name evidence="1" type="ORF">MM415B00626_0048</name>
</gene>
<evidence type="ECO:0008006" key="2">
    <source>
        <dbReference type="Google" id="ProtNLM"/>
    </source>
</evidence>
<sequence length="197" mass="23282">MKDKQLTIPKLGFDIDGTAFDIMTPTLRLMETRLRTDFSFFHIKQHDVPKSLDLTAEETLAFKESLNIFLQTPYILPYKGFVEFIWWAEQNSEQAPVFITSRPKKYLQPTADLLSLWLRGIPWTLQHTDNKLQDIQESEIKVFFEDRRKIILELEANNVSIWAPVRPWNEEILTKGTVTWFLDWEVVLQKFRTKYGG</sequence>
<dbReference type="AlphaFoldDB" id="A0A6M3J2J1"/>
<evidence type="ECO:0000313" key="1">
    <source>
        <dbReference type="EMBL" id="QJA63515.1"/>
    </source>
</evidence>
<proteinExistence type="predicted"/>
<protein>
    <recommendedName>
        <fullName evidence="2">Haloacid dehalogenase-like hydrolase</fullName>
    </recommendedName>
</protein>
<accession>A0A6M3J2J1</accession>